<sequence>MGRRKKSVKRSMARTKKVLAHLSQVSPLLVNELPSSTPMQTFRQQCSAHSGKIGKAAVRQFQAVGGRILHPIAARSLPGMQDVDYRFDDFEEMDMKVAFEPLHRRPRLDFTTRRGWYLDASLTQKSSGRRSISTSLKAREGRNCSVARPQAKLIRLSPEIEFGEFSCCSHFHPFFDGSSAT</sequence>
<proteinExistence type="predicted"/>
<evidence type="ECO:0000313" key="2">
    <source>
        <dbReference type="Proteomes" id="UP000467700"/>
    </source>
</evidence>
<evidence type="ECO:0000313" key="1">
    <source>
        <dbReference type="EMBL" id="CAA7265287.1"/>
    </source>
</evidence>
<dbReference type="AlphaFoldDB" id="A0A8S0WLE0"/>
<reference evidence="1 2" key="1">
    <citation type="submission" date="2020-01" db="EMBL/GenBank/DDBJ databases">
        <authorList>
            <person name="Gupta K D."/>
        </authorList>
    </citation>
    <scope>NUCLEOTIDE SEQUENCE [LARGE SCALE GENOMIC DNA]</scope>
</reference>
<dbReference type="EMBL" id="CACVBS010000048">
    <property type="protein sequence ID" value="CAA7265287.1"/>
    <property type="molecule type" value="Genomic_DNA"/>
</dbReference>
<protein>
    <submittedName>
        <fullName evidence="1">Uncharacterized protein</fullName>
    </submittedName>
</protein>
<gene>
    <name evidence="1" type="ORF">AAE3_LOCUS7579</name>
</gene>
<organism evidence="1 2">
    <name type="scientific">Cyclocybe aegerita</name>
    <name type="common">Black poplar mushroom</name>
    <name type="synonym">Agrocybe aegerita</name>
    <dbReference type="NCBI Taxonomy" id="1973307"/>
    <lineage>
        <taxon>Eukaryota</taxon>
        <taxon>Fungi</taxon>
        <taxon>Dikarya</taxon>
        <taxon>Basidiomycota</taxon>
        <taxon>Agaricomycotina</taxon>
        <taxon>Agaricomycetes</taxon>
        <taxon>Agaricomycetidae</taxon>
        <taxon>Agaricales</taxon>
        <taxon>Agaricineae</taxon>
        <taxon>Bolbitiaceae</taxon>
        <taxon>Cyclocybe</taxon>
    </lineage>
</organism>
<name>A0A8S0WLE0_CYCAE</name>
<dbReference type="Proteomes" id="UP000467700">
    <property type="component" value="Unassembled WGS sequence"/>
</dbReference>
<accession>A0A8S0WLE0</accession>
<keyword evidence="2" id="KW-1185">Reference proteome</keyword>
<comment type="caution">
    <text evidence="1">The sequence shown here is derived from an EMBL/GenBank/DDBJ whole genome shotgun (WGS) entry which is preliminary data.</text>
</comment>